<evidence type="ECO:0000313" key="3">
    <source>
        <dbReference type="Proteomes" id="UP000197025"/>
    </source>
</evidence>
<organism evidence="2 3">
    <name type="scientific">Thermoflexus hugenholtzii JAD2</name>
    <dbReference type="NCBI Taxonomy" id="877466"/>
    <lineage>
        <taxon>Bacteria</taxon>
        <taxon>Bacillati</taxon>
        <taxon>Chloroflexota</taxon>
        <taxon>Thermoflexia</taxon>
        <taxon>Thermoflexales</taxon>
        <taxon>Thermoflexaceae</taxon>
        <taxon>Thermoflexus</taxon>
    </lineage>
</organism>
<dbReference type="SUPFAM" id="SSF55729">
    <property type="entry name" value="Acyl-CoA N-acyltransferases (Nat)"/>
    <property type="match status" value="1"/>
</dbReference>
<keyword evidence="3" id="KW-1185">Reference proteome</keyword>
<sequence length="310" mass="35244">MEIEIRPLRTLEEIEACIELQRRIWGSEDLDVVPAHVLITAAHNGGVLLGAFAGGQLVGFVFGFLGTDERRGREAPAAVKLKHCSHQLGVLPEWQDKGVGYQLKLAQREAVRNQGLRLITWTYDPLESRNAYFNIAKLGAVCNTYLRNVYGELHDALNRGLPTDRFQVDWYIASRRVATRLRQGHYALSRALFEQAGAVLVNPCRFDDRGLPIPPETFQTPDVAFWLVEIPHRFQEVKRQDPGLARAWRFHTRELFETAFALGYLVVDFVREQEPGGPPRSFYALVRAHLTGTEPWSIFARDLVDLRDAE</sequence>
<keyword evidence="2" id="KW-0808">Transferase</keyword>
<dbReference type="RefSeq" id="WP_200808139.1">
    <property type="nucleotide sequence ID" value="NZ_FYEK01000028.1"/>
</dbReference>
<dbReference type="Proteomes" id="UP000197025">
    <property type="component" value="Unassembled WGS sequence"/>
</dbReference>
<dbReference type="AlphaFoldDB" id="A0A212R3E3"/>
<evidence type="ECO:0000313" key="2">
    <source>
        <dbReference type="EMBL" id="SNB66549.1"/>
    </source>
</evidence>
<dbReference type="InterPro" id="IPR000182">
    <property type="entry name" value="GNAT_dom"/>
</dbReference>
<protein>
    <submittedName>
        <fullName evidence="2">Predicted acetyltransferase, GNAT superfamily</fullName>
    </submittedName>
</protein>
<dbReference type="Pfam" id="PF00583">
    <property type="entry name" value="Acetyltransf_1"/>
    <property type="match status" value="1"/>
</dbReference>
<gene>
    <name evidence="2" type="ORF">SAMN02746019_00001450</name>
</gene>
<dbReference type="InParanoid" id="A0A212R3E3"/>
<reference evidence="3" key="1">
    <citation type="submission" date="2017-06" db="EMBL/GenBank/DDBJ databases">
        <authorList>
            <person name="Varghese N."/>
            <person name="Submissions S."/>
        </authorList>
    </citation>
    <scope>NUCLEOTIDE SEQUENCE [LARGE SCALE GENOMIC DNA]</scope>
    <source>
        <strain evidence="3">JAD2</strain>
    </source>
</reference>
<dbReference type="PANTHER" id="PTHR41700">
    <property type="entry name" value="GCN5-RELATED N-ACETYLTRANSFERASE"/>
    <property type="match status" value="1"/>
</dbReference>
<accession>A0A212R3E3</accession>
<dbReference type="Gene3D" id="3.40.630.30">
    <property type="match status" value="1"/>
</dbReference>
<dbReference type="EMBL" id="FYEK01000028">
    <property type="protein sequence ID" value="SNB66549.1"/>
    <property type="molecule type" value="Genomic_DNA"/>
</dbReference>
<dbReference type="PROSITE" id="PS51186">
    <property type="entry name" value="GNAT"/>
    <property type="match status" value="1"/>
</dbReference>
<feature type="domain" description="N-acetyltransferase" evidence="1">
    <location>
        <begin position="3"/>
        <end position="164"/>
    </location>
</feature>
<dbReference type="GO" id="GO:0016747">
    <property type="term" value="F:acyltransferase activity, transferring groups other than amino-acyl groups"/>
    <property type="evidence" value="ECO:0007669"/>
    <property type="project" value="InterPro"/>
</dbReference>
<proteinExistence type="predicted"/>
<dbReference type="InterPro" id="IPR038764">
    <property type="entry name" value="GNAT_N_AcTrfase_prd"/>
</dbReference>
<evidence type="ECO:0000259" key="1">
    <source>
        <dbReference type="PROSITE" id="PS51186"/>
    </source>
</evidence>
<dbReference type="PANTHER" id="PTHR41700:SF1">
    <property type="entry name" value="N-ACETYLTRANSFERASE DOMAIN-CONTAINING PROTEIN"/>
    <property type="match status" value="1"/>
</dbReference>
<name>A0A212R3E3_9CHLR</name>
<dbReference type="InterPro" id="IPR016181">
    <property type="entry name" value="Acyl_CoA_acyltransferase"/>
</dbReference>